<dbReference type="EMBL" id="LAZR01054627">
    <property type="protein sequence ID" value="KKK78149.1"/>
    <property type="molecule type" value="Genomic_DNA"/>
</dbReference>
<gene>
    <name evidence="1" type="ORF">LCGC14_2846470</name>
</gene>
<proteinExistence type="predicted"/>
<evidence type="ECO:0008006" key="2">
    <source>
        <dbReference type="Google" id="ProtNLM"/>
    </source>
</evidence>
<dbReference type="GO" id="GO:0003824">
    <property type="term" value="F:catalytic activity"/>
    <property type="evidence" value="ECO:0007669"/>
    <property type="project" value="InterPro"/>
</dbReference>
<reference evidence="1" key="1">
    <citation type="journal article" date="2015" name="Nature">
        <title>Complex archaea that bridge the gap between prokaryotes and eukaryotes.</title>
        <authorList>
            <person name="Spang A."/>
            <person name="Saw J.H."/>
            <person name="Jorgensen S.L."/>
            <person name="Zaremba-Niedzwiedzka K."/>
            <person name="Martijn J."/>
            <person name="Lind A.E."/>
            <person name="van Eijk R."/>
            <person name="Schleper C."/>
            <person name="Guy L."/>
            <person name="Ettema T.J."/>
        </authorList>
    </citation>
    <scope>NUCLEOTIDE SEQUENCE</scope>
</reference>
<protein>
    <recommendedName>
        <fullName evidence="2">Nucleoside phosphorylase domain-containing protein</fullName>
    </recommendedName>
</protein>
<dbReference type="AlphaFoldDB" id="A0A0F9AI14"/>
<name>A0A0F9AI14_9ZZZZ</name>
<comment type="caution">
    <text evidence="1">The sequence shown here is derived from an EMBL/GenBank/DDBJ whole genome shotgun (WGS) entry which is preliminary data.</text>
</comment>
<accession>A0A0F9AI14</accession>
<dbReference type="GO" id="GO:0009116">
    <property type="term" value="P:nucleoside metabolic process"/>
    <property type="evidence" value="ECO:0007669"/>
    <property type="project" value="InterPro"/>
</dbReference>
<dbReference type="InterPro" id="IPR035994">
    <property type="entry name" value="Nucleoside_phosphorylase_sf"/>
</dbReference>
<sequence length="44" mass="4630">MKIGIIGGTGLGESLLEDLDGQQFEPLTPFGKPSAPIICSQWQG</sequence>
<evidence type="ECO:0000313" key="1">
    <source>
        <dbReference type="EMBL" id="KKK78149.1"/>
    </source>
</evidence>
<feature type="non-terminal residue" evidence="1">
    <location>
        <position position="44"/>
    </location>
</feature>
<organism evidence="1">
    <name type="scientific">marine sediment metagenome</name>
    <dbReference type="NCBI Taxonomy" id="412755"/>
    <lineage>
        <taxon>unclassified sequences</taxon>
        <taxon>metagenomes</taxon>
        <taxon>ecological metagenomes</taxon>
    </lineage>
</organism>
<dbReference type="Gene3D" id="3.40.50.1580">
    <property type="entry name" value="Nucleoside phosphorylase domain"/>
    <property type="match status" value="1"/>
</dbReference>